<keyword evidence="4" id="KW-1185">Reference proteome</keyword>
<dbReference type="InterPro" id="IPR027417">
    <property type="entry name" value="P-loop_NTPase"/>
</dbReference>
<dbReference type="InterPro" id="IPR041682">
    <property type="entry name" value="AAA_14"/>
</dbReference>
<dbReference type="Pfam" id="PF13173">
    <property type="entry name" value="AAA_14"/>
    <property type="match status" value="1"/>
</dbReference>
<protein>
    <recommendedName>
        <fullName evidence="2">AAA domain-containing protein</fullName>
    </recommendedName>
</protein>
<proteinExistence type="predicted"/>
<dbReference type="Proteomes" id="UP000507470">
    <property type="component" value="Unassembled WGS sequence"/>
</dbReference>
<reference evidence="3 4" key="1">
    <citation type="submission" date="2020-06" db="EMBL/GenBank/DDBJ databases">
        <authorList>
            <person name="Li R."/>
            <person name="Bekaert M."/>
        </authorList>
    </citation>
    <scope>NUCLEOTIDE SEQUENCE [LARGE SCALE GENOMIC DNA]</scope>
    <source>
        <strain evidence="4">wild</strain>
    </source>
</reference>
<feature type="domain" description="AAA" evidence="2">
    <location>
        <begin position="14"/>
        <end position="96"/>
    </location>
</feature>
<evidence type="ECO:0000259" key="2">
    <source>
        <dbReference type="Pfam" id="PF13173"/>
    </source>
</evidence>
<name>A0A6J8A271_MYTCO</name>
<evidence type="ECO:0000313" key="3">
    <source>
        <dbReference type="EMBL" id="CAC5359496.1"/>
    </source>
</evidence>
<feature type="compositionally biased region" description="Basic and acidic residues" evidence="1">
    <location>
        <begin position="255"/>
        <end position="269"/>
    </location>
</feature>
<feature type="region of interest" description="Disordered" evidence="1">
    <location>
        <begin position="242"/>
        <end position="299"/>
    </location>
</feature>
<dbReference type="SUPFAM" id="SSF52540">
    <property type="entry name" value="P-loop containing nucleoside triphosphate hydrolases"/>
    <property type="match status" value="1"/>
</dbReference>
<organism evidence="3 4">
    <name type="scientific">Mytilus coruscus</name>
    <name type="common">Sea mussel</name>
    <dbReference type="NCBI Taxonomy" id="42192"/>
    <lineage>
        <taxon>Eukaryota</taxon>
        <taxon>Metazoa</taxon>
        <taxon>Spiralia</taxon>
        <taxon>Lophotrochozoa</taxon>
        <taxon>Mollusca</taxon>
        <taxon>Bivalvia</taxon>
        <taxon>Autobranchia</taxon>
        <taxon>Pteriomorphia</taxon>
        <taxon>Mytilida</taxon>
        <taxon>Mytiloidea</taxon>
        <taxon>Mytilidae</taxon>
        <taxon>Mytilinae</taxon>
        <taxon>Mytilus</taxon>
    </lineage>
</organism>
<sequence>MKEKILLPFISPTTICVVGPTQSGKTMFTKKLIENVNEMFTDPPEKILYVYLEYQKLFDEMQTISNLILHEGLPDKQKIDEFTKDTKSSLIILDDVITQVVNCPEKLSLFTVTSHHRGCSLLVISQNLYCPGKYAKSISLNCANFVLFRNSRDMRQLSTFASQILPGMTKYFMDSFSKAINRKKYSYLLVDLSPHREDNSFKSLPIKCSFESLPIMAKELILLSKRQFEDISKGLEEKNADIVETKQTEGAYSENSKEEEKEKSKRHLSDISTQTGNGLIFSQKKRNMNTGPPGIPAKKTKKANIKWLTY</sequence>
<dbReference type="AlphaFoldDB" id="A0A6J8A271"/>
<gene>
    <name evidence="3" type="ORF">MCOR_2324</name>
</gene>
<evidence type="ECO:0000313" key="4">
    <source>
        <dbReference type="Proteomes" id="UP000507470"/>
    </source>
</evidence>
<dbReference type="EMBL" id="CACVKT020000492">
    <property type="protein sequence ID" value="CAC5359496.1"/>
    <property type="molecule type" value="Genomic_DNA"/>
</dbReference>
<dbReference type="OrthoDB" id="7692288at2759"/>
<evidence type="ECO:0000256" key="1">
    <source>
        <dbReference type="SAM" id="MobiDB-lite"/>
    </source>
</evidence>
<dbReference type="Gene3D" id="3.40.50.300">
    <property type="entry name" value="P-loop containing nucleotide triphosphate hydrolases"/>
    <property type="match status" value="1"/>
</dbReference>
<accession>A0A6J8A271</accession>